<evidence type="ECO:0000313" key="1">
    <source>
        <dbReference type="EMBL" id="GLK67388.1"/>
    </source>
</evidence>
<sequence length="90" mass="10830">MTIEFDPIKRELTLRHRQLDFARCEEVFAARTFTAVDAREDYREVRFITVGRLDGRMVVVVWTQRGDARRIISLRKANDRERARYETRLD</sequence>
<keyword evidence="2" id="KW-1185">Reference proteome</keyword>
<dbReference type="InterPro" id="IPR038573">
    <property type="entry name" value="BrnT_sf"/>
</dbReference>
<reference evidence="1" key="2">
    <citation type="submission" date="2023-01" db="EMBL/GenBank/DDBJ databases">
        <authorList>
            <person name="Sun Q."/>
            <person name="Evtushenko L."/>
        </authorList>
    </citation>
    <scope>NUCLEOTIDE SEQUENCE</scope>
    <source>
        <strain evidence="1">VKM B-2347</strain>
    </source>
</reference>
<dbReference type="InterPro" id="IPR007460">
    <property type="entry name" value="BrnT_toxin"/>
</dbReference>
<dbReference type="RefSeq" id="WP_271167631.1">
    <property type="nucleotide sequence ID" value="NZ_BSFI01000004.1"/>
</dbReference>
<dbReference type="EMBL" id="BSFI01000004">
    <property type="protein sequence ID" value="GLK67388.1"/>
    <property type="molecule type" value="Genomic_DNA"/>
</dbReference>
<proteinExistence type="predicted"/>
<comment type="caution">
    <text evidence="1">The sequence shown here is derived from an EMBL/GenBank/DDBJ whole genome shotgun (WGS) entry which is preliminary data.</text>
</comment>
<gene>
    <name evidence="1" type="ORF">GCM10008179_10260</name>
</gene>
<dbReference type="Pfam" id="PF04365">
    <property type="entry name" value="BrnT_toxin"/>
    <property type="match status" value="1"/>
</dbReference>
<dbReference type="Gene3D" id="3.10.450.530">
    <property type="entry name" value="Ribonuclease toxin, BrnT, of type II toxin-antitoxin system"/>
    <property type="match status" value="1"/>
</dbReference>
<protein>
    <recommendedName>
        <fullName evidence="3">BrnT family toxin</fullName>
    </recommendedName>
</protein>
<evidence type="ECO:0008006" key="3">
    <source>
        <dbReference type="Google" id="ProtNLM"/>
    </source>
</evidence>
<organism evidence="1 2">
    <name type="scientific">Hansschlegelia plantiphila</name>
    <dbReference type="NCBI Taxonomy" id="374655"/>
    <lineage>
        <taxon>Bacteria</taxon>
        <taxon>Pseudomonadati</taxon>
        <taxon>Pseudomonadota</taxon>
        <taxon>Alphaproteobacteria</taxon>
        <taxon>Hyphomicrobiales</taxon>
        <taxon>Methylopilaceae</taxon>
        <taxon>Hansschlegelia</taxon>
    </lineage>
</organism>
<dbReference type="Proteomes" id="UP001143372">
    <property type="component" value="Unassembled WGS sequence"/>
</dbReference>
<dbReference type="AlphaFoldDB" id="A0A9W6J0Y4"/>
<evidence type="ECO:0000313" key="2">
    <source>
        <dbReference type="Proteomes" id="UP001143372"/>
    </source>
</evidence>
<name>A0A9W6J0Y4_9HYPH</name>
<reference evidence="1" key="1">
    <citation type="journal article" date="2014" name="Int. J. Syst. Evol. Microbiol.">
        <title>Complete genome sequence of Corynebacterium casei LMG S-19264T (=DSM 44701T), isolated from a smear-ripened cheese.</title>
        <authorList>
            <consortium name="US DOE Joint Genome Institute (JGI-PGF)"/>
            <person name="Walter F."/>
            <person name="Albersmeier A."/>
            <person name="Kalinowski J."/>
            <person name="Ruckert C."/>
        </authorList>
    </citation>
    <scope>NUCLEOTIDE SEQUENCE</scope>
    <source>
        <strain evidence="1">VKM B-2347</strain>
    </source>
</reference>
<accession>A0A9W6J0Y4</accession>